<accession>A0A8S0WFF1</accession>
<organism evidence="1">
    <name type="scientific">Acididesulfobacillus acetoxydans</name>
    <dbReference type="NCBI Taxonomy" id="1561005"/>
    <lineage>
        <taxon>Bacteria</taxon>
        <taxon>Bacillati</taxon>
        <taxon>Bacillota</taxon>
        <taxon>Clostridia</taxon>
        <taxon>Eubacteriales</taxon>
        <taxon>Peptococcaceae</taxon>
        <taxon>Acididesulfobacillus</taxon>
    </lineage>
</organism>
<dbReference type="EMBL" id="CDGJ01000064">
    <property type="protein sequence ID" value="CEJ07715.1"/>
    <property type="molecule type" value="Genomic_DNA"/>
</dbReference>
<evidence type="ECO:0000313" key="1">
    <source>
        <dbReference type="EMBL" id="CAA7600992.1"/>
    </source>
</evidence>
<reference evidence="1" key="2">
    <citation type="submission" date="2020-01" db="EMBL/GenBank/DDBJ databases">
        <authorList>
            <person name="Hornung B."/>
        </authorList>
    </citation>
    <scope>NUCLEOTIDE SEQUENCE</scope>
    <source>
        <strain evidence="1">PacBioINE</strain>
    </source>
</reference>
<sequence length="237" mass="27602">MNPFQRKRRERLRQHPEIWRSLFSNPGEDTLSTVREYLAEQSVVNLAPWLFPVLPLWEQEACEGNELIAHIIRQLETSRLSPLPSENALLRPALQRIRILATTPGLFPFSVEHIQKDLAKFLESAELLADLPELEVVAFSREELFPLRRDLVNFYLPPLSRRYVLQLFHSERQEAILSLLAHVAKNYPVLGTCRQAYALMLSLEKSEVWSRNPFCLRLLANRFWEFYAADTTYAEGV</sequence>
<dbReference type="KEGG" id="aacx:DEACI_1645"/>
<name>A0A8S0WFF1_9FIRM</name>
<dbReference type="EMBL" id="LR746496">
    <property type="protein sequence ID" value="CAA7600992.1"/>
    <property type="molecule type" value="Genomic_DNA"/>
</dbReference>
<reference evidence="2" key="1">
    <citation type="submission" date="2014-11" db="EMBL/GenBank/DDBJ databases">
        <authorList>
            <person name="Hornung B.V."/>
        </authorList>
    </citation>
    <scope>NUCLEOTIDE SEQUENCE</scope>
    <source>
        <strain evidence="2">INE</strain>
    </source>
</reference>
<dbReference type="Proteomes" id="UP001071230">
    <property type="component" value="Unassembled WGS sequence"/>
</dbReference>
<evidence type="ECO:0000313" key="3">
    <source>
        <dbReference type="Proteomes" id="UP001071230"/>
    </source>
</evidence>
<gene>
    <name evidence="1" type="ORF">DEACI_1645</name>
    <name evidence="2" type="ORF">DEACI_2181</name>
</gene>
<dbReference type="Proteomes" id="UP000836597">
    <property type="component" value="Chromosome"/>
</dbReference>
<dbReference type="AlphaFoldDB" id="A0A8S0WFF1"/>
<protein>
    <submittedName>
        <fullName evidence="1">Uncharacterized protein</fullName>
    </submittedName>
</protein>
<dbReference type="RefSeq" id="WP_240984570.1">
    <property type="nucleotide sequence ID" value="NZ_CDGJ01000064.1"/>
</dbReference>
<keyword evidence="3" id="KW-1185">Reference proteome</keyword>
<proteinExistence type="predicted"/>
<evidence type="ECO:0000313" key="2">
    <source>
        <dbReference type="EMBL" id="CEJ07715.1"/>
    </source>
</evidence>